<keyword evidence="1" id="KW-0472">Membrane</keyword>
<dbReference type="Proteomes" id="UP000012043">
    <property type="component" value="Unassembled WGS sequence"/>
</dbReference>
<gene>
    <name evidence="2" type="ORF">AEST_09060</name>
</gene>
<comment type="caution">
    <text evidence="2">The sequence shown here is derived from an EMBL/GenBank/DDBJ whole genome shotgun (WGS) entry which is preliminary data.</text>
</comment>
<evidence type="ECO:0000313" key="2">
    <source>
        <dbReference type="EMBL" id="EJI86185.1"/>
    </source>
</evidence>
<evidence type="ECO:0000256" key="1">
    <source>
        <dbReference type="SAM" id="Phobius"/>
    </source>
</evidence>
<dbReference type="AlphaFoldDB" id="J1YE16"/>
<feature type="transmembrane region" description="Helical" evidence="1">
    <location>
        <begin position="6"/>
        <end position="25"/>
    </location>
</feature>
<keyword evidence="1" id="KW-1133">Transmembrane helix</keyword>
<organism evidence="2 3">
    <name type="scientific">Alishewanella aestuarii B11</name>
    <dbReference type="NCBI Taxonomy" id="1197174"/>
    <lineage>
        <taxon>Bacteria</taxon>
        <taxon>Pseudomonadati</taxon>
        <taxon>Pseudomonadota</taxon>
        <taxon>Gammaproteobacteria</taxon>
        <taxon>Alteromonadales</taxon>
        <taxon>Alteromonadaceae</taxon>
        <taxon>Alishewanella</taxon>
    </lineage>
</organism>
<accession>J1YE16</accession>
<dbReference type="EMBL" id="ALAB01000007">
    <property type="protein sequence ID" value="EJI86185.1"/>
    <property type="molecule type" value="Genomic_DNA"/>
</dbReference>
<dbReference type="RefSeq" id="WP_008607353.1">
    <property type="nucleotide sequence ID" value="NZ_ALAB01000007.1"/>
</dbReference>
<sequence>MKILSGIVFMIGFYAVITFIEAVSLRNSFTGITKPDDVICSLEPAAKSQHCVELKTLTDKMQVINDKLTFPEVVYCNMFKVFSFSELERTCANFRVAETLYVKIIVLKDVITIRYKNN</sequence>
<reference evidence="2 3" key="1">
    <citation type="journal article" date="2012" name="J. Bacteriol.">
        <title>Genome Sequence of Pectin-Degrading Alishewanella aestuarii Strain B11T, Isolated from Tidal Flat Sediment.</title>
        <authorList>
            <person name="Jung J."/>
            <person name="Choi S."/>
            <person name="Chun J."/>
            <person name="Park W."/>
        </authorList>
    </citation>
    <scope>NUCLEOTIDE SEQUENCE [LARGE SCALE GENOMIC DNA]</scope>
    <source>
        <strain evidence="2 3">B11</strain>
    </source>
</reference>
<keyword evidence="1" id="KW-0812">Transmembrane</keyword>
<name>J1YE16_9ALTE</name>
<protein>
    <submittedName>
        <fullName evidence="2">Uncharacterized protein</fullName>
    </submittedName>
</protein>
<evidence type="ECO:0000313" key="3">
    <source>
        <dbReference type="Proteomes" id="UP000012043"/>
    </source>
</evidence>
<proteinExistence type="predicted"/>
<keyword evidence="3" id="KW-1185">Reference proteome</keyword>